<dbReference type="EMBL" id="PNBA02000016">
    <property type="protein sequence ID" value="KAG6397193.1"/>
    <property type="molecule type" value="Genomic_DNA"/>
</dbReference>
<feature type="chain" id="PRO_5036446819" evidence="1">
    <location>
        <begin position="23"/>
        <end position="182"/>
    </location>
</feature>
<keyword evidence="3" id="KW-1185">Reference proteome</keyword>
<feature type="signal peptide" evidence="1">
    <location>
        <begin position="1"/>
        <end position="22"/>
    </location>
</feature>
<organism evidence="2">
    <name type="scientific">Salvia splendens</name>
    <name type="common">Scarlet sage</name>
    <dbReference type="NCBI Taxonomy" id="180675"/>
    <lineage>
        <taxon>Eukaryota</taxon>
        <taxon>Viridiplantae</taxon>
        <taxon>Streptophyta</taxon>
        <taxon>Embryophyta</taxon>
        <taxon>Tracheophyta</taxon>
        <taxon>Spermatophyta</taxon>
        <taxon>Magnoliopsida</taxon>
        <taxon>eudicotyledons</taxon>
        <taxon>Gunneridae</taxon>
        <taxon>Pentapetalae</taxon>
        <taxon>asterids</taxon>
        <taxon>lamiids</taxon>
        <taxon>Lamiales</taxon>
        <taxon>Lamiaceae</taxon>
        <taxon>Nepetoideae</taxon>
        <taxon>Mentheae</taxon>
        <taxon>Salviinae</taxon>
        <taxon>Salvia</taxon>
        <taxon>Salvia subgen. Calosphace</taxon>
        <taxon>core Calosphace</taxon>
    </lineage>
</organism>
<evidence type="ECO:0000256" key="1">
    <source>
        <dbReference type="SAM" id="SignalP"/>
    </source>
</evidence>
<proteinExistence type="predicted"/>
<protein>
    <submittedName>
        <fullName evidence="2">Uncharacterized protein</fullName>
    </submittedName>
</protein>
<accession>A0A8X8WLG0</accession>
<evidence type="ECO:0000313" key="2">
    <source>
        <dbReference type="EMBL" id="KAG6397193.1"/>
    </source>
</evidence>
<reference evidence="2" key="2">
    <citation type="submission" date="2020-08" db="EMBL/GenBank/DDBJ databases">
        <title>Plant Genome Project.</title>
        <authorList>
            <person name="Zhang R.-G."/>
        </authorList>
    </citation>
    <scope>NUCLEOTIDE SEQUENCE</scope>
    <source>
        <strain evidence="2">Huo1</strain>
        <tissue evidence="2">Leaf</tissue>
    </source>
</reference>
<dbReference type="AlphaFoldDB" id="A0A8X8WLG0"/>
<keyword evidence="1" id="KW-0732">Signal</keyword>
<evidence type="ECO:0000313" key="3">
    <source>
        <dbReference type="Proteomes" id="UP000298416"/>
    </source>
</evidence>
<sequence>MLGPIAFGLLILASSYWKLSEEAERDLEADGGGDGTSKAEPPVMEEKFLAQHDRQLDNDLDREYSLVLRTSDSLIDTCYSSRMRTLFSNRIVTQLRPRASYSSTCPLLDVVLDNRMLRTIQLIASRVLLLTSSGPLLNRLITPLDQFPPISGFFRLLYLLDQSDLVALVKRHFCTFYTCFAR</sequence>
<name>A0A8X8WLG0_SALSN</name>
<reference evidence="2" key="1">
    <citation type="submission" date="2018-01" db="EMBL/GenBank/DDBJ databases">
        <authorList>
            <person name="Mao J.F."/>
        </authorList>
    </citation>
    <scope>NUCLEOTIDE SEQUENCE</scope>
    <source>
        <strain evidence="2">Huo1</strain>
        <tissue evidence="2">Leaf</tissue>
    </source>
</reference>
<dbReference type="Proteomes" id="UP000298416">
    <property type="component" value="Unassembled WGS sequence"/>
</dbReference>
<gene>
    <name evidence="2" type="ORF">SASPL_143358</name>
</gene>
<comment type="caution">
    <text evidence="2">The sequence shown here is derived from an EMBL/GenBank/DDBJ whole genome shotgun (WGS) entry which is preliminary data.</text>
</comment>